<name>A0A8X6FJB5_TRICU</name>
<feature type="compositionally biased region" description="Low complexity" evidence="6">
    <location>
        <begin position="144"/>
        <end position="156"/>
    </location>
</feature>
<dbReference type="SUPFAM" id="SSF82927">
    <property type="entry name" value="Cysteine-rich DNA binding domain, (DM domain)"/>
    <property type="match status" value="1"/>
</dbReference>
<dbReference type="PROSITE" id="PS40000">
    <property type="entry name" value="DM_1"/>
    <property type="match status" value="1"/>
</dbReference>
<reference evidence="8" key="1">
    <citation type="submission" date="2020-07" db="EMBL/GenBank/DDBJ databases">
        <title>Multicomponent nature underlies the extraordinary mechanical properties of spider dragline silk.</title>
        <authorList>
            <person name="Kono N."/>
            <person name="Nakamura H."/>
            <person name="Mori M."/>
            <person name="Yoshida Y."/>
            <person name="Ohtoshi R."/>
            <person name="Malay A.D."/>
            <person name="Moran D.A.P."/>
            <person name="Tomita M."/>
            <person name="Numata K."/>
            <person name="Arakawa K."/>
        </authorList>
    </citation>
    <scope>NUCLEOTIDE SEQUENCE</scope>
</reference>
<dbReference type="PANTHER" id="PTHR12322:SF116">
    <property type="entry name" value="DOUBLESEX-MAB RELATED 99B"/>
    <property type="match status" value="1"/>
</dbReference>
<dbReference type="PANTHER" id="PTHR12322">
    <property type="entry name" value="DOUBLESEX AND MAB-3 RELATED TRANSCRIPTION FACTOR DMRT"/>
    <property type="match status" value="1"/>
</dbReference>
<dbReference type="AlphaFoldDB" id="A0A8X6FJB5"/>
<proteinExistence type="predicted"/>
<evidence type="ECO:0000256" key="4">
    <source>
        <dbReference type="ARBA" id="ARBA00023242"/>
    </source>
</evidence>
<gene>
    <name evidence="8" type="primary">NCL1_56035</name>
    <name evidence="8" type="ORF">TNCT_393711</name>
</gene>
<feature type="DNA-binding region" description="DM" evidence="5">
    <location>
        <begin position="170"/>
        <end position="217"/>
    </location>
</feature>
<comment type="subcellular location">
    <subcellularLocation>
        <location evidence="5">Nucleus</location>
    </subcellularLocation>
</comment>
<dbReference type="GO" id="GO:0007548">
    <property type="term" value="P:sex differentiation"/>
    <property type="evidence" value="ECO:0007669"/>
    <property type="project" value="TreeGrafter"/>
</dbReference>
<feature type="compositionally biased region" description="Low complexity" evidence="6">
    <location>
        <begin position="237"/>
        <end position="256"/>
    </location>
</feature>
<dbReference type="InterPro" id="IPR001275">
    <property type="entry name" value="DM_DNA-bd"/>
</dbReference>
<keyword evidence="4 5" id="KW-0539">Nucleus</keyword>
<accession>A0A8X6FJB5</accession>
<evidence type="ECO:0000256" key="1">
    <source>
        <dbReference type="ARBA" id="ARBA00022723"/>
    </source>
</evidence>
<evidence type="ECO:0000256" key="3">
    <source>
        <dbReference type="ARBA" id="ARBA00023125"/>
    </source>
</evidence>
<feature type="region of interest" description="Disordered" evidence="6">
    <location>
        <begin position="230"/>
        <end position="262"/>
    </location>
</feature>
<evidence type="ECO:0000256" key="6">
    <source>
        <dbReference type="SAM" id="MobiDB-lite"/>
    </source>
</evidence>
<dbReference type="GO" id="GO:0000981">
    <property type="term" value="F:DNA-binding transcription factor activity, RNA polymerase II-specific"/>
    <property type="evidence" value="ECO:0007669"/>
    <property type="project" value="TreeGrafter"/>
</dbReference>
<dbReference type="GO" id="GO:0005634">
    <property type="term" value="C:nucleus"/>
    <property type="evidence" value="ECO:0007669"/>
    <property type="project" value="UniProtKB-SubCell"/>
</dbReference>
<evidence type="ECO:0000313" key="8">
    <source>
        <dbReference type="EMBL" id="GFQ81237.1"/>
    </source>
</evidence>
<dbReference type="GO" id="GO:0046872">
    <property type="term" value="F:metal ion binding"/>
    <property type="evidence" value="ECO:0007669"/>
    <property type="project" value="UniProtKB-KW"/>
</dbReference>
<evidence type="ECO:0000256" key="2">
    <source>
        <dbReference type="ARBA" id="ARBA00022833"/>
    </source>
</evidence>
<dbReference type="EMBL" id="BMAO01002511">
    <property type="protein sequence ID" value="GFQ81237.1"/>
    <property type="molecule type" value="Genomic_DNA"/>
</dbReference>
<organism evidence="8 9">
    <name type="scientific">Trichonephila clavata</name>
    <name type="common">Joro spider</name>
    <name type="synonym">Nephila clavata</name>
    <dbReference type="NCBI Taxonomy" id="2740835"/>
    <lineage>
        <taxon>Eukaryota</taxon>
        <taxon>Metazoa</taxon>
        <taxon>Ecdysozoa</taxon>
        <taxon>Arthropoda</taxon>
        <taxon>Chelicerata</taxon>
        <taxon>Arachnida</taxon>
        <taxon>Araneae</taxon>
        <taxon>Araneomorphae</taxon>
        <taxon>Entelegynae</taxon>
        <taxon>Araneoidea</taxon>
        <taxon>Nephilidae</taxon>
        <taxon>Trichonephila</taxon>
    </lineage>
</organism>
<evidence type="ECO:0000256" key="5">
    <source>
        <dbReference type="PROSITE-ProRule" id="PRU00070"/>
    </source>
</evidence>
<dbReference type="FunFam" id="4.10.1040.10:FF:000001">
    <property type="entry name" value="doublesex- and mab-3-related transcription factor 1"/>
    <property type="match status" value="1"/>
</dbReference>
<dbReference type="OrthoDB" id="6432811at2759"/>
<dbReference type="GO" id="GO:0000978">
    <property type="term" value="F:RNA polymerase II cis-regulatory region sequence-specific DNA binding"/>
    <property type="evidence" value="ECO:0007669"/>
    <property type="project" value="TreeGrafter"/>
</dbReference>
<feature type="region of interest" description="Disordered" evidence="6">
    <location>
        <begin position="135"/>
        <end position="172"/>
    </location>
</feature>
<evidence type="ECO:0000313" key="9">
    <source>
        <dbReference type="Proteomes" id="UP000887116"/>
    </source>
</evidence>
<feature type="domain" description="DM" evidence="7">
    <location>
        <begin position="170"/>
        <end position="217"/>
    </location>
</feature>
<comment type="caution">
    <text evidence="8">The sequence shown here is derived from an EMBL/GenBank/DDBJ whole genome shotgun (WGS) entry which is preliminary data.</text>
</comment>
<protein>
    <submittedName>
        <fullName evidence="8">Doublesex and mab-3 related transcription factor 1</fullName>
    </submittedName>
</protein>
<dbReference type="InterPro" id="IPR026607">
    <property type="entry name" value="DMRT"/>
</dbReference>
<dbReference type="Pfam" id="PF00751">
    <property type="entry name" value="DM"/>
    <property type="match status" value="1"/>
</dbReference>
<feature type="region of interest" description="Disordered" evidence="6">
    <location>
        <begin position="34"/>
        <end position="107"/>
    </location>
</feature>
<dbReference type="Proteomes" id="UP000887116">
    <property type="component" value="Unassembled WGS sequence"/>
</dbReference>
<sequence>MKMKVLLNHGARNLRFKRRRNNSTLVDILYDSEPSNDVEESVVEKNNASFDSRVRIDSESNTRDRTRIASDHSDEQSSLPSSDKNTNGISSSSQQNDSGKNSTAAKPEGTSAIDFSWLEKMNIKYVPLDSADVEDVTGDGKCASSGSSGTQSQNSNVPTSGSSGLRNPKCSRCRNHSKRVDLKGHKRHCEYRKCVCDKCQVIAERQKVMAKQVALRRALLQDEVLAKMSSPTDTVKNSQNNNNSISNNNSNNNKNNSTEDEDSDSCIEIEVCDTLRTSDIGIQVGCSMVKTPGEYF</sequence>
<keyword evidence="3 5" id="KW-0238">DNA-binding</keyword>
<keyword evidence="2 5" id="KW-0862">Zinc</keyword>
<feature type="compositionally biased region" description="Basic and acidic residues" evidence="6">
    <location>
        <begin position="52"/>
        <end position="75"/>
    </location>
</feature>
<dbReference type="InterPro" id="IPR036407">
    <property type="entry name" value="DM_DNA-bd_sf"/>
</dbReference>
<dbReference type="PROSITE" id="PS50809">
    <property type="entry name" value="DM_2"/>
    <property type="match status" value="1"/>
</dbReference>
<dbReference type="Gene3D" id="4.10.1040.10">
    <property type="entry name" value="DM DNA-binding domain"/>
    <property type="match status" value="1"/>
</dbReference>
<keyword evidence="9" id="KW-1185">Reference proteome</keyword>
<dbReference type="SMART" id="SM00301">
    <property type="entry name" value="DM"/>
    <property type="match status" value="1"/>
</dbReference>
<feature type="compositionally biased region" description="Polar residues" evidence="6">
    <location>
        <begin position="76"/>
        <end position="104"/>
    </location>
</feature>
<keyword evidence="1 5" id="KW-0479">Metal-binding</keyword>
<evidence type="ECO:0000259" key="7">
    <source>
        <dbReference type="PROSITE" id="PS50809"/>
    </source>
</evidence>